<evidence type="ECO:0000313" key="2">
    <source>
        <dbReference type="EMBL" id="KAB5517121.1"/>
    </source>
</evidence>
<dbReference type="Pfam" id="PF15375">
    <property type="entry name" value="FSAF1"/>
    <property type="match status" value="1"/>
</dbReference>
<dbReference type="AlphaFoldDB" id="A0A5N5JD17"/>
<sequence length="270" mass="31291">MKMKQTKRESEEDFDVDQDVLDRILNKLYDFGDGPDDKPSKKKHKKRKWMKQEEEEEEEDVTVQEQNFDKLDYETDDANVSHVTDAAGDEGISASTSADSERLERKAPGVEIVTFQDPLKKNKLKRALEPETKPAEEKERKKKEPEHALSMEKARLDVHRFGITGFQKQQQRVFEQDRAIMLGARPPKKDYINYKVYQQMIKEKKSKEKEEEDKSDTQKKKKKSSGKQKNVKRKSGSSGAEPTGHVGRFKNGMLVLSSKDMQKLNSKVRK</sequence>
<evidence type="ECO:0000313" key="3">
    <source>
        <dbReference type="Proteomes" id="UP000327468"/>
    </source>
</evidence>
<feature type="compositionally biased region" description="Basic and acidic residues" evidence="1">
    <location>
        <begin position="99"/>
        <end position="108"/>
    </location>
</feature>
<dbReference type="PANTHER" id="PTHR28366">
    <property type="entry name" value="CHROMOSOME 1 OPEN READING FRAME 131"/>
    <property type="match status" value="1"/>
</dbReference>
<feature type="compositionally biased region" description="Basic residues" evidence="1">
    <location>
        <begin position="219"/>
        <end position="235"/>
    </location>
</feature>
<dbReference type="InterPro" id="IPR052852">
    <property type="entry name" value="SSU_Processome_Comp"/>
</dbReference>
<feature type="region of interest" description="Disordered" evidence="1">
    <location>
        <begin position="203"/>
        <end position="270"/>
    </location>
</feature>
<evidence type="ECO:0000256" key="1">
    <source>
        <dbReference type="SAM" id="MobiDB-lite"/>
    </source>
</evidence>
<feature type="region of interest" description="Disordered" evidence="1">
    <location>
        <begin position="28"/>
        <end position="153"/>
    </location>
</feature>
<dbReference type="Proteomes" id="UP000327468">
    <property type="component" value="Chromosome 30"/>
</dbReference>
<reference evidence="2 3" key="1">
    <citation type="submission" date="2019-06" db="EMBL/GenBank/DDBJ databases">
        <title>A chromosome-scale genome assembly of the striped catfish, Pangasianodon hypophthalmus.</title>
        <authorList>
            <person name="Wen M."/>
            <person name="Zahm M."/>
            <person name="Roques C."/>
            <person name="Cabau C."/>
            <person name="Klopp C."/>
            <person name="Donnadieu C."/>
            <person name="Jouanno E."/>
            <person name="Avarre J.-C."/>
            <person name="Campet M."/>
            <person name="Ha T.T.T."/>
            <person name="Dugue R."/>
            <person name="Lampietro C."/>
            <person name="Louis A."/>
            <person name="Herpin A."/>
            <person name="Echchiki A."/>
            <person name="Berthelot C."/>
            <person name="Parey E."/>
            <person name="Roest-Crollius H."/>
            <person name="Braasch I."/>
            <person name="Postlethwait J."/>
            <person name="Bobe J."/>
            <person name="Montfort J."/>
            <person name="Bouchez O."/>
            <person name="Begum T."/>
            <person name="Schartl M."/>
            <person name="Guiguen Y."/>
        </authorList>
    </citation>
    <scope>NUCLEOTIDE SEQUENCE [LARGE SCALE GENOMIC DNA]</scope>
    <source>
        <strain evidence="2 3">Indonesia</strain>
        <tissue evidence="2">Blood</tissue>
    </source>
</reference>
<protein>
    <submittedName>
        <fullName evidence="2">Uncharacterized protein</fullName>
    </submittedName>
</protein>
<keyword evidence="3" id="KW-1185">Reference proteome</keyword>
<organism evidence="2 3">
    <name type="scientific">Pangasianodon hypophthalmus</name>
    <name type="common">Striped catfish</name>
    <name type="synonym">Helicophagus hypophthalmus</name>
    <dbReference type="NCBI Taxonomy" id="310915"/>
    <lineage>
        <taxon>Eukaryota</taxon>
        <taxon>Metazoa</taxon>
        <taxon>Chordata</taxon>
        <taxon>Craniata</taxon>
        <taxon>Vertebrata</taxon>
        <taxon>Euteleostomi</taxon>
        <taxon>Actinopterygii</taxon>
        <taxon>Neopterygii</taxon>
        <taxon>Teleostei</taxon>
        <taxon>Ostariophysi</taxon>
        <taxon>Siluriformes</taxon>
        <taxon>Pangasiidae</taxon>
        <taxon>Pangasianodon</taxon>
    </lineage>
</organism>
<dbReference type="InterPro" id="IPR027973">
    <property type="entry name" value="FSAF1-like"/>
</dbReference>
<accession>A0A5N5JD17</accession>
<proteinExistence type="predicted"/>
<name>A0A5N5JD17_PANHP</name>
<gene>
    <name evidence="2" type="ORF">PHYPO_G00185780</name>
</gene>
<dbReference type="PANTHER" id="PTHR28366:SF1">
    <property type="entry name" value="CHROMOSOME 1 OPEN READING FRAME 131"/>
    <property type="match status" value="1"/>
</dbReference>
<feature type="compositionally biased region" description="Basic residues" evidence="1">
    <location>
        <begin position="40"/>
        <end position="49"/>
    </location>
</feature>
<comment type="caution">
    <text evidence="2">The sequence shown here is derived from an EMBL/GenBank/DDBJ whole genome shotgun (WGS) entry which is preliminary data.</text>
</comment>
<feature type="compositionally biased region" description="Acidic residues" evidence="1">
    <location>
        <begin position="53"/>
        <end position="62"/>
    </location>
</feature>
<dbReference type="EMBL" id="VFJC01000031">
    <property type="protein sequence ID" value="KAB5517121.1"/>
    <property type="molecule type" value="Genomic_DNA"/>
</dbReference>
<feature type="compositionally biased region" description="Basic and acidic residues" evidence="1">
    <location>
        <begin position="126"/>
        <end position="153"/>
    </location>
</feature>